<gene>
    <name evidence="2" type="ORF">CK203_027841</name>
</gene>
<keyword evidence="1" id="KW-0732">Signal</keyword>
<dbReference type="EMBL" id="QGNW01000065">
    <property type="protein sequence ID" value="RVX03599.1"/>
    <property type="molecule type" value="Genomic_DNA"/>
</dbReference>
<dbReference type="AlphaFoldDB" id="A0A438J3R5"/>
<protein>
    <submittedName>
        <fullName evidence="2">Uncharacterized protein</fullName>
    </submittedName>
</protein>
<dbReference type="Proteomes" id="UP000288805">
    <property type="component" value="Unassembled WGS sequence"/>
</dbReference>
<feature type="chain" id="PRO_5019300219" evidence="1">
    <location>
        <begin position="19"/>
        <end position="247"/>
    </location>
</feature>
<comment type="caution">
    <text evidence="2">The sequence shown here is derived from an EMBL/GenBank/DDBJ whole genome shotgun (WGS) entry which is preliminary data.</text>
</comment>
<evidence type="ECO:0000256" key="1">
    <source>
        <dbReference type="SAM" id="SignalP"/>
    </source>
</evidence>
<reference evidence="2 3" key="1">
    <citation type="journal article" date="2018" name="PLoS Genet.">
        <title>Population sequencing reveals clonal diversity and ancestral inbreeding in the grapevine cultivar Chardonnay.</title>
        <authorList>
            <person name="Roach M.J."/>
            <person name="Johnson D.L."/>
            <person name="Bohlmann J."/>
            <person name="van Vuuren H.J."/>
            <person name="Jones S.J."/>
            <person name="Pretorius I.S."/>
            <person name="Schmidt S.A."/>
            <person name="Borneman A.R."/>
        </authorList>
    </citation>
    <scope>NUCLEOTIDE SEQUENCE [LARGE SCALE GENOMIC DNA]</scope>
    <source>
        <strain evidence="3">cv. Chardonnay</strain>
        <tissue evidence="2">Leaf</tissue>
    </source>
</reference>
<accession>A0A438J3R5</accession>
<proteinExistence type="predicted"/>
<sequence>MPLSQALLKLIEAGLLTALTPRPLSQLVPPKFMMDLRCAYYQGPGHETDRFTTLRHAIQYLIDKADGMHSIDFAELDDHIHMLNWDELELEPIVSDEIYEIGWYESSPRAPARPLEGTSSHEEVRREDDEILSQIRVETTTMPKGLIHMATTGRATCIVLRIPTSFNLVLGGPWIHRVGVIPSSLQQKISHSDDDLFFTGFTFNEVQTLEMKDFYRDFITMSFDQHDSIVVLDMMRNMSYLLGMGLG</sequence>
<evidence type="ECO:0000313" key="2">
    <source>
        <dbReference type="EMBL" id="RVX03599.1"/>
    </source>
</evidence>
<organism evidence="2 3">
    <name type="scientific">Vitis vinifera</name>
    <name type="common">Grape</name>
    <dbReference type="NCBI Taxonomy" id="29760"/>
    <lineage>
        <taxon>Eukaryota</taxon>
        <taxon>Viridiplantae</taxon>
        <taxon>Streptophyta</taxon>
        <taxon>Embryophyta</taxon>
        <taxon>Tracheophyta</taxon>
        <taxon>Spermatophyta</taxon>
        <taxon>Magnoliopsida</taxon>
        <taxon>eudicotyledons</taxon>
        <taxon>Gunneridae</taxon>
        <taxon>Pentapetalae</taxon>
        <taxon>rosids</taxon>
        <taxon>Vitales</taxon>
        <taxon>Vitaceae</taxon>
        <taxon>Viteae</taxon>
        <taxon>Vitis</taxon>
    </lineage>
</organism>
<feature type="signal peptide" evidence="1">
    <location>
        <begin position="1"/>
        <end position="18"/>
    </location>
</feature>
<evidence type="ECO:0000313" key="3">
    <source>
        <dbReference type="Proteomes" id="UP000288805"/>
    </source>
</evidence>
<name>A0A438J3R5_VITVI</name>